<comment type="caution">
    <text evidence="2">The sequence shown here is derived from an EMBL/GenBank/DDBJ whole genome shotgun (WGS) entry which is preliminary data.</text>
</comment>
<keyword evidence="1" id="KW-0812">Transmembrane</keyword>
<keyword evidence="3" id="KW-1185">Reference proteome</keyword>
<dbReference type="EMBL" id="JADIKD010000009">
    <property type="protein sequence ID" value="MFK2917116.1"/>
    <property type="molecule type" value="Genomic_DNA"/>
</dbReference>
<dbReference type="NCBIfam" id="TIGR00341">
    <property type="entry name" value="TIGR00341 family protein"/>
    <property type="match status" value="1"/>
</dbReference>
<organism evidence="2 3">
    <name type="scientific">Dyella koreensis</name>
    <dbReference type="NCBI Taxonomy" id="311235"/>
    <lineage>
        <taxon>Bacteria</taxon>
        <taxon>Pseudomonadati</taxon>
        <taxon>Pseudomonadota</taxon>
        <taxon>Gammaproteobacteria</taxon>
        <taxon>Lysobacterales</taxon>
        <taxon>Rhodanobacteraceae</taxon>
        <taxon>Dyella</taxon>
    </lineage>
</organism>
<reference evidence="2 3" key="1">
    <citation type="submission" date="2020-10" db="EMBL/GenBank/DDBJ databases">
        <title>Phylogeny of dyella-like bacteria.</title>
        <authorList>
            <person name="Fu J."/>
        </authorList>
    </citation>
    <scope>NUCLEOTIDE SEQUENCE [LARGE SCALE GENOMIC DNA]</scope>
    <source>
        <strain evidence="2 3">BB4</strain>
    </source>
</reference>
<accession>A0ABW8K2K2</accession>
<dbReference type="Gene3D" id="3.30.1330.60">
    <property type="entry name" value="OmpA-like domain"/>
    <property type="match status" value="1"/>
</dbReference>
<feature type="transmembrane region" description="Helical" evidence="1">
    <location>
        <begin position="86"/>
        <end position="108"/>
    </location>
</feature>
<dbReference type="PANTHER" id="PTHR20992:SF9">
    <property type="entry name" value="AT15442P-RELATED"/>
    <property type="match status" value="1"/>
</dbReference>
<dbReference type="InterPro" id="IPR036737">
    <property type="entry name" value="OmpA-like_sf"/>
</dbReference>
<gene>
    <name evidence="2" type="ORF">ISS97_07565</name>
</gene>
<name>A0ABW8K2K2_9GAMM</name>
<dbReference type="Proteomes" id="UP001620408">
    <property type="component" value="Unassembled WGS sequence"/>
</dbReference>
<evidence type="ECO:0000313" key="2">
    <source>
        <dbReference type="EMBL" id="MFK2917116.1"/>
    </source>
</evidence>
<feature type="transmembrane region" description="Helical" evidence="1">
    <location>
        <begin position="153"/>
        <end position="178"/>
    </location>
</feature>
<evidence type="ECO:0000313" key="3">
    <source>
        <dbReference type="Proteomes" id="UP001620408"/>
    </source>
</evidence>
<keyword evidence="1" id="KW-1133">Transmembrane helix</keyword>
<evidence type="ECO:0000256" key="1">
    <source>
        <dbReference type="SAM" id="Phobius"/>
    </source>
</evidence>
<dbReference type="Pfam" id="PF04087">
    <property type="entry name" value="DUF389"/>
    <property type="match status" value="1"/>
</dbReference>
<dbReference type="InterPro" id="IPR005240">
    <property type="entry name" value="DUF389"/>
</dbReference>
<keyword evidence="1" id="KW-0472">Membrane</keyword>
<feature type="transmembrane region" description="Helical" evidence="1">
    <location>
        <begin position="215"/>
        <end position="236"/>
    </location>
</feature>
<proteinExistence type="predicted"/>
<dbReference type="RefSeq" id="WP_379985495.1">
    <property type="nucleotide sequence ID" value="NZ_JADIKD010000009.1"/>
</dbReference>
<feature type="transmembrane region" description="Helical" evidence="1">
    <location>
        <begin position="184"/>
        <end position="208"/>
    </location>
</feature>
<protein>
    <submittedName>
        <fullName evidence="2">TIGR00341 family protein</fullName>
    </submittedName>
</protein>
<dbReference type="PANTHER" id="PTHR20992">
    <property type="entry name" value="AT15442P-RELATED"/>
    <property type="match status" value="1"/>
</dbReference>
<dbReference type="SUPFAM" id="SSF103088">
    <property type="entry name" value="OmpA-like"/>
    <property type="match status" value="1"/>
</dbReference>
<feature type="transmembrane region" description="Helical" evidence="1">
    <location>
        <begin position="35"/>
        <end position="65"/>
    </location>
</feature>
<sequence length="517" mass="54794">MLTTIRRWLKRQAATVDREAIAQEIDDNGELEGSYLFMCAMASGIATIGLLCNSVSVIIGAMLVSPLMGPIVRLGLGIAMLDIRRVFRALGTLLAGMGLALLIAILIVRLSPLRTPTPEILARTTPNLFDMIAATLSGLAGGYAMIRQRGGTIVGVAIATALMPPMAVVGFGIAVAQWRIAEGSLLLFTTNLATIALSATLMCTWYGFSGRGTRAAVAWQVVVGFAVLLPLGWPLAHALGDIASQTRLLGTVRSTLTGALSAQTVRVLDMQLDDTRRALDVTFAAQHYDMEDDAHLRQALKAALPPNLALRLSPVIMADPTRTDLSRSALSANLANAPATPTPDDDASAVITHFPLPLLSSGVDASAKTLTLAIAPAANTSLASLKQMEDTLEARLAGWQVRIVPSPRPLPPVLFARGSAEIGPDQIATLQLVSWAAQRWSIKHLIAEGRASSDGHGTAELASQRAANVRDWLEQHHLQVSLGASYPLPDQPKAEADEGIDAFRSVFLQVTDAAKAD</sequence>
<feature type="transmembrane region" description="Helical" evidence="1">
    <location>
        <begin position="128"/>
        <end position="146"/>
    </location>
</feature>